<reference evidence="2" key="1">
    <citation type="submission" date="2020-05" db="EMBL/GenBank/DDBJ databases">
        <title>WGS assembly of Panicum virgatum.</title>
        <authorList>
            <person name="Lovell J.T."/>
            <person name="Jenkins J."/>
            <person name="Shu S."/>
            <person name="Juenger T.E."/>
            <person name="Schmutz J."/>
        </authorList>
    </citation>
    <scope>NUCLEOTIDE SEQUENCE</scope>
    <source>
        <strain evidence="2">AP13</strain>
    </source>
</reference>
<dbReference type="Gene3D" id="3.80.10.10">
    <property type="entry name" value="Ribonuclease Inhibitor"/>
    <property type="match status" value="1"/>
</dbReference>
<feature type="compositionally biased region" description="Basic and acidic residues" evidence="1">
    <location>
        <begin position="179"/>
        <end position="191"/>
    </location>
</feature>
<accession>A0A8T0T513</accession>
<proteinExistence type="predicted"/>
<feature type="region of interest" description="Disordered" evidence="1">
    <location>
        <begin position="370"/>
        <end position="402"/>
    </location>
</feature>
<dbReference type="Proteomes" id="UP000823388">
    <property type="component" value="Chromosome 4N"/>
</dbReference>
<feature type="region of interest" description="Disordered" evidence="1">
    <location>
        <begin position="160"/>
        <end position="195"/>
    </location>
</feature>
<comment type="caution">
    <text evidence="2">The sequence shown here is derived from an EMBL/GenBank/DDBJ whole genome shotgun (WGS) entry which is preliminary data.</text>
</comment>
<dbReference type="PANTHER" id="PTHR34709">
    <property type="entry name" value="OS10G0396666 PROTEIN"/>
    <property type="match status" value="1"/>
</dbReference>
<protein>
    <recommendedName>
        <fullName evidence="4">FBD domain-containing protein</fullName>
    </recommendedName>
</protein>
<dbReference type="PANTHER" id="PTHR34709:SF28">
    <property type="entry name" value="OS08G0272601 PROTEIN"/>
    <property type="match status" value="1"/>
</dbReference>
<evidence type="ECO:0000256" key="1">
    <source>
        <dbReference type="SAM" id="MobiDB-lite"/>
    </source>
</evidence>
<name>A0A8T0T513_PANVG</name>
<dbReference type="InterPro" id="IPR036047">
    <property type="entry name" value="F-box-like_dom_sf"/>
</dbReference>
<keyword evidence="3" id="KW-1185">Reference proteome</keyword>
<dbReference type="SUPFAM" id="SSF81383">
    <property type="entry name" value="F-box domain"/>
    <property type="match status" value="1"/>
</dbReference>
<feature type="region of interest" description="Disordered" evidence="1">
    <location>
        <begin position="1"/>
        <end position="24"/>
    </location>
</feature>
<dbReference type="InterPro" id="IPR032675">
    <property type="entry name" value="LRR_dom_sf"/>
</dbReference>
<dbReference type="EMBL" id="CM029044">
    <property type="protein sequence ID" value="KAG2604393.1"/>
    <property type="molecule type" value="Genomic_DNA"/>
</dbReference>
<gene>
    <name evidence="2" type="ORF">PVAP13_4NG059100</name>
</gene>
<feature type="compositionally biased region" description="Acidic residues" evidence="1">
    <location>
        <begin position="169"/>
        <end position="178"/>
    </location>
</feature>
<dbReference type="AlphaFoldDB" id="A0A8T0T513"/>
<dbReference type="SUPFAM" id="SSF52047">
    <property type="entry name" value="RNI-like"/>
    <property type="match status" value="1"/>
</dbReference>
<evidence type="ECO:0000313" key="3">
    <source>
        <dbReference type="Proteomes" id="UP000823388"/>
    </source>
</evidence>
<evidence type="ECO:0008006" key="4">
    <source>
        <dbReference type="Google" id="ProtNLM"/>
    </source>
</evidence>
<organism evidence="2 3">
    <name type="scientific">Panicum virgatum</name>
    <name type="common">Blackwell switchgrass</name>
    <dbReference type="NCBI Taxonomy" id="38727"/>
    <lineage>
        <taxon>Eukaryota</taxon>
        <taxon>Viridiplantae</taxon>
        <taxon>Streptophyta</taxon>
        <taxon>Embryophyta</taxon>
        <taxon>Tracheophyta</taxon>
        <taxon>Spermatophyta</taxon>
        <taxon>Magnoliopsida</taxon>
        <taxon>Liliopsida</taxon>
        <taxon>Poales</taxon>
        <taxon>Poaceae</taxon>
        <taxon>PACMAD clade</taxon>
        <taxon>Panicoideae</taxon>
        <taxon>Panicodae</taxon>
        <taxon>Paniceae</taxon>
        <taxon>Panicinae</taxon>
        <taxon>Panicum</taxon>
        <taxon>Panicum sect. Hiantes</taxon>
    </lineage>
</organism>
<dbReference type="InterPro" id="IPR055312">
    <property type="entry name" value="FBL15-like"/>
</dbReference>
<sequence>MDSTAADARAGKRARRAPPAAGDADRISGLDDDVLLRVLKLVGDARDAVRTGALSRRWLGLWTRAPALRFASRLVSPAAGGEEHRAALERYVSFVNGVLARRARSGCAVECLAISISYTNTYAGRSPERPLLQAASVDAAQGWIRYAFEHGVKSFAVDLHDVPPKRDEHEEDSDEEEDGDRHRHRDDDGEKGSSGAEQPLVIIDELLLPSPARLETMRLALGDAGLQFPTTMKFASLTDLSLERIKIARGGAHLLGRLVSPANCPRLQKLRMSKLRLPSSDEGMQLDADVLSELWVEDFNVRSLELRTPNLRVLHIDIRCHELLRVSAPMLEELAFFQLGRTPPRLEVDGDLVHVRSLKLYLIAHRSADPEIDSESDSEIDSESDSDSDSESESESESDEAGNDTNILLLKHCSSLTCLDVILAGPKVNEDDVDMITSSVPQLDHVTSLTVHVFDVFERHDFGVGVASLLTRFKNLRHLSLHLPCFDSLLYDYDPPEGLDQCDHPDHWASDEISMTHLQEVELTGLTGTGCELGFMKAVLTSAGGLRKVAATFNPKCRQPERKMDAFESMLLDQGMRTSHREQGVCGGIVNNCCCIPLDD</sequence>
<evidence type="ECO:0000313" key="2">
    <source>
        <dbReference type="EMBL" id="KAG2604393.1"/>
    </source>
</evidence>